<feature type="signal peptide" evidence="2">
    <location>
        <begin position="1"/>
        <end position="15"/>
    </location>
</feature>
<feature type="compositionally biased region" description="Basic residues" evidence="1">
    <location>
        <begin position="153"/>
        <end position="167"/>
    </location>
</feature>
<gene>
    <name evidence="3" type="ORF">H312_02904</name>
</gene>
<dbReference type="VEuPathDB" id="MicrosporidiaDB:H312_02904"/>
<evidence type="ECO:0000313" key="3">
    <source>
        <dbReference type="EMBL" id="KCZ79696.1"/>
    </source>
</evidence>
<feature type="chain" id="PRO_5012813694" description="Ricin B lectin domain-containing protein" evidence="2">
    <location>
        <begin position="16"/>
        <end position="417"/>
    </location>
</feature>
<dbReference type="HOGENOM" id="CLU_054582_0_0_1"/>
<evidence type="ECO:0008006" key="5">
    <source>
        <dbReference type="Google" id="ProtNLM"/>
    </source>
</evidence>
<keyword evidence="2" id="KW-0732">Signal</keyword>
<evidence type="ECO:0000313" key="4">
    <source>
        <dbReference type="Proteomes" id="UP000030655"/>
    </source>
</evidence>
<name>A0A059EYA7_9MICR</name>
<evidence type="ECO:0000256" key="1">
    <source>
        <dbReference type="SAM" id="MobiDB-lite"/>
    </source>
</evidence>
<dbReference type="OrthoDB" id="10362967at2759"/>
<sequence>MILFVIYVIITIVQGKIENTVVKIIHEGTNGNRNAIKPQGDNVVGSNDLREDNTEWIIAREKGNKDNFVEISPSGDQSKRLIVDNNGNLKMEPKSSNGLVKWEVKEENNHHTIKFGNRCLTMDDDLGVKAKDCIPNDVTQRFMITARTDRTRKKYPKVRRRGRHSHRSISSVEIQSTSTDDHEIEGRAYVMPRQLQVRSELVPMDDTENVHYTITSTEVVKSILTLSDTTLKTIYETKTQFVTSTITETKSLDYTKTITSTTTLTHTTTTTIEEVVKSKKKEPRVAIEEVPQIKEPPNKLKAEEIEKKKIENIKDSVELISNVLDKQDSDVFEPTNKIQDYVKMFDGDKDTDLITISKPDMFSEPKSTPKPSACQQPLLIDLRNMYPNNKCATPTQAICCPVANTAQPQQPIAAQSA</sequence>
<dbReference type="Proteomes" id="UP000030655">
    <property type="component" value="Unassembled WGS sequence"/>
</dbReference>
<protein>
    <recommendedName>
        <fullName evidence="5">Ricin B lectin domain-containing protein</fullName>
    </recommendedName>
</protein>
<organism evidence="3 4">
    <name type="scientific">Anncaliia algerae PRA339</name>
    <dbReference type="NCBI Taxonomy" id="1288291"/>
    <lineage>
        <taxon>Eukaryota</taxon>
        <taxon>Fungi</taxon>
        <taxon>Fungi incertae sedis</taxon>
        <taxon>Microsporidia</taxon>
        <taxon>Tubulinosematoidea</taxon>
        <taxon>Tubulinosematidae</taxon>
        <taxon>Anncaliia</taxon>
    </lineage>
</organism>
<evidence type="ECO:0000256" key="2">
    <source>
        <dbReference type="SAM" id="SignalP"/>
    </source>
</evidence>
<dbReference type="EMBL" id="KK365238">
    <property type="protein sequence ID" value="KCZ79696.1"/>
    <property type="molecule type" value="Genomic_DNA"/>
</dbReference>
<feature type="region of interest" description="Disordered" evidence="1">
    <location>
        <begin position="153"/>
        <end position="181"/>
    </location>
</feature>
<reference evidence="3 4" key="2">
    <citation type="submission" date="2014-03" db="EMBL/GenBank/DDBJ databases">
        <title>The Genome Sequence of Anncaliia algerae insect isolate PRA339.</title>
        <authorList>
            <consortium name="The Broad Institute Genome Sequencing Platform"/>
            <consortium name="The Broad Institute Genome Sequencing Center for Infectious Disease"/>
            <person name="Cuomo C."/>
            <person name="Becnel J."/>
            <person name="Sanscrainte N."/>
            <person name="Walker B."/>
            <person name="Young S.K."/>
            <person name="Zeng Q."/>
            <person name="Gargeya S."/>
            <person name="Fitzgerald M."/>
            <person name="Haas B."/>
            <person name="Abouelleil A."/>
            <person name="Alvarado L."/>
            <person name="Arachchi H.M."/>
            <person name="Berlin A.M."/>
            <person name="Chapman S.B."/>
            <person name="Dewar J."/>
            <person name="Goldberg J."/>
            <person name="Griggs A."/>
            <person name="Gujja S."/>
            <person name="Hansen M."/>
            <person name="Howarth C."/>
            <person name="Imamovic A."/>
            <person name="Larimer J."/>
            <person name="McCowan C."/>
            <person name="Murphy C."/>
            <person name="Neiman D."/>
            <person name="Pearson M."/>
            <person name="Priest M."/>
            <person name="Roberts A."/>
            <person name="Saif S."/>
            <person name="Shea T."/>
            <person name="Sisk P."/>
            <person name="Sykes S."/>
            <person name="Wortman J."/>
            <person name="Nusbaum C."/>
            <person name="Birren B."/>
        </authorList>
    </citation>
    <scope>NUCLEOTIDE SEQUENCE [LARGE SCALE GENOMIC DNA]</scope>
    <source>
        <strain evidence="3 4">PRA339</strain>
    </source>
</reference>
<accession>A0A059EYA7</accession>
<keyword evidence="4" id="KW-1185">Reference proteome</keyword>
<dbReference type="AlphaFoldDB" id="A0A059EYA7"/>
<proteinExistence type="predicted"/>
<reference evidence="4" key="1">
    <citation type="submission" date="2013-02" db="EMBL/GenBank/DDBJ databases">
        <authorList>
            <consortium name="The Broad Institute Genome Sequencing Platform"/>
            <person name="Cuomo C."/>
            <person name="Becnel J."/>
            <person name="Sanscrainte N."/>
            <person name="Walker B."/>
            <person name="Young S.K."/>
            <person name="Zeng Q."/>
            <person name="Gargeya S."/>
            <person name="Fitzgerald M."/>
            <person name="Haas B."/>
            <person name="Abouelleil A."/>
            <person name="Alvarado L."/>
            <person name="Arachchi H.M."/>
            <person name="Berlin A.M."/>
            <person name="Chapman S.B."/>
            <person name="Dewar J."/>
            <person name="Goldberg J."/>
            <person name="Griggs A."/>
            <person name="Gujja S."/>
            <person name="Hansen M."/>
            <person name="Howarth C."/>
            <person name="Imamovic A."/>
            <person name="Larimer J."/>
            <person name="McCowan C."/>
            <person name="Murphy C."/>
            <person name="Neiman D."/>
            <person name="Pearson M."/>
            <person name="Priest M."/>
            <person name="Roberts A."/>
            <person name="Saif S."/>
            <person name="Shea T."/>
            <person name="Sisk P."/>
            <person name="Sykes S."/>
            <person name="Wortman J."/>
            <person name="Nusbaum C."/>
            <person name="Birren B."/>
        </authorList>
    </citation>
    <scope>NUCLEOTIDE SEQUENCE [LARGE SCALE GENOMIC DNA]</scope>
    <source>
        <strain evidence="4">PRA339</strain>
    </source>
</reference>